<organism evidence="6 7">
    <name type="scientific">Cladophialophora psammophila CBS 110553</name>
    <dbReference type="NCBI Taxonomy" id="1182543"/>
    <lineage>
        <taxon>Eukaryota</taxon>
        <taxon>Fungi</taxon>
        <taxon>Dikarya</taxon>
        <taxon>Ascomycota</taxon>
        <taxon>Pezizomycotina</taxon>
        <taxon>Eurotiomycetes</taxon>
        <taxon>Chaetothyriomycetidae</taxon>
        <taxon>Chaetothyriales</taxon>
        <taxon>Herpotrichiellaceae</taxon>
        <taxon>Cladophialophora</taxon>
    </lineage>
</organism>
<dbReference type="HOGENOM" id="CLU_008455_13_3_1"/>
<evidence type="ECO:0000256" key="2">
    <source>
        <dbReference type="ARBA" id="ARBA00022692"/>
    </source>
</evidence>
<reference evidence="6 7" key="1">
    <citation type="submission" date="2013-03" db="EMBL/GenBank/DDBJ databases">
        <title>The Genome Sequence of Cladophialophora psammophila CBS 110553.</title>
        <authorList>
            <consortium name="The Broad Institute Genomics Platform"/>
            <person name="Cuomo C."/>
            <person name="de Hoog S."/>
            <person name="Gorbushina A."/>
            <person name="Walker B."/>
            <person name="Young S.K."/>
            <person name="Zeng Q."/>
            <person name="Gargeya S."/>
            <person name="Fitzgerald M."/>
            <person name="Haas B."/>
            <person name="Abouelleil A."/>
            <person name="Allen A.W."/>
            <person name="Alvarado L."/>
            <person name="Arachchi H.M."/>
            <person name="Berlin A.M."/>
            <person name="Chapman S.B."/>
            <person name="Gainer-Dewar J."/>
            <person name="Goldberg J."/>
            <person name="Griggs A."/>
            <person name="Gujja S."/>
            <person name="Hansen M."/>
            <person name="Howarth C."/>
            <person name="Imamovic A."/>
            <person name="Ireland A."/>
            <person name="Larimer J."/>
            <person name="McCowan C."/>
            <person name="Murphy C."/>
            <person name="Pearson M."/>
            <person name="Poon T.W."/>
            <person name="Priest M."/>
            <person name="Roberts A."/>
            <person name="Saif S."/>
            <person name="Shea T."/>
            <person name="Sisk P."/>
            <person name="Sykes S."/>
            <person name="Wortman J."/>
            <person name="Nusbaum C."/>
            <person name="Birren B."/>
        </authorList>
    </citation>
    <scope>NUCLEOTIDE SEQUENCE [LARGE SCALE GENOMIC DNA]</scope>
    <source>
        <strain evidence="6 7">CBS 110553</strain>
    </source>
</reference>
<feature type="transmembrane region" description="Helical" evidence="5">
    <location>
        <begin position="6"/>
        <end position="27"/>
    </location>
</feature>
<dbReference type="SUPFAM" id="SSF103473">
    <property type="entry name" value="MFS general substrate transporter"/>
    <property type="match status" value="1"/>
</dbReference>
<dbReference type="OrthoDB" id="5215911at2759"/>
<protein>
    <recommendedName>
        <fullName evidence="8">Major facilitator superfamily (MFS) profile domain-containing protein</fullName>
    </recommendedName>
</protein>
<keyword evidence="2 5" id="KW-0812">Transmembrane</keyword>
<keyword evidence="4 5" id="KW-0472">Membrane</keyword>
<evidence type="ECO:0000256" key="5">
    <source>
        <dbReference type="SAM" id="Phobius"/>
    </source>
</evidence>
<dbReference type="Proteomes" id="UP000019471">
    <property type="component" value="Unassembled WGS sequence"/>
</dbReference>
<dbReference type="GO" id="GO:0005886">
    <property type="term" value="C:plasma membrane"/>
    <property type="evidence" value="ECO:0007669"/>
    <property type="project" value="TreeGrafter"/>
</dbReference>
<keyword evidence="7" id="KW-1185">Reference proteome</keyword>
<dbReference type="GO" id="GO:0022857">
    <property type="term" value="F:transmembrane transporter activity"/>
    <property type="evidence" value="ECO:0007669"/>
    <property type="project" value="TreeGrafter"/>
</dbReference>
<comment type="subcellular location">
    <subcellularLocation>
        <location evidence="1">Membrane</location>
        <topology evidence="1">Multi-pass membrane protein</topology>
    </subcellularLocation>
</comment>
<sequence length="319" mass="35502">MLVNILGCFVGALCEVMIQMTVADVFFVHQRGLMNSISVWTLTIGSSLAPLAAGYVTTSQGWRWVWWWTAILIGVFVILMFFLYEETKYECQAIGGFPSPSRPSQGDLSRQLDGDLEEKQSPAKDAIASVVPRPEVPLVRVEIDPTIQVKPYWKKLALWSSSPKSIRFLVRHSYQPETRLWLILTFTHFVAAGLLMFGIGLERGLPWPFIAVGLGVASNSTVKPDKCGKLLTVHARPMQIISDTLVAVTFVKNLFPTVLVFTLTPWIAAVGLANVFITAAVIFVIMLLGNVIFIVFGKRFRTRSGGKYRLYVDHHLGTA</sequence>
<dbReference type="AlphaFoldDB" id="W9WD03"/>
<dbReference type="PANTHER" id="PTHR23502:SF50">
    <property type="entry name" value="TRANSPORTER, PUTATIVE (AFU_ORTHOLOGUE AFUA_5G00430)-RELATED"/>
    <property type="match status" value="1"/>
</dbReference>
<keyword evidence="3 5" id="KW-1133">Transmembrane helix</keyword>
<evidence type="ECO:0000313" key="6">
    <source>
        <dbReference type="EMBL" id="EXJ65997.1"/>
    </source>
</evidence>
<dbReference type="GeneID" id="19195664"/>
<dbReference type="PANTHER" id="PTHR23502">
    <property type="entry name" value="MAJOR FACILITATOR SUPERFAMILY"/>
    <property type="match status" value="1"/>
</dbReference>
<evidence type="ECO:0000256" key="1">
    <source>
        <dbReference type="ARBA" id="ARBA00004141"/>
    </source>
</evidence>
<dbReference type="InterPro" id="IPR036259">
    <property type="entry name" value="MFS_trans_sf"/>
</dbReference>
<evidence type="ECO:0000256" key="3">
    <source>
        <dbReference type="ARBA" id="ARBA00022989"/>
    </source>
</evidence>
<accession>W9WD03</accession>
<proteinExistence type="predicted"/>
<feature type="transmembrane region" description="Helical" evidence="5">
    <location>
        <begin position="39"/>
        <end position="58"/>
    </location>
</feature>
<feature type="transmembrane region" description="Helical" evidence="5">
    <location>
        <begin position="64"/>
        <end position="84"/>
    </location>
</feature>
<evidence type="ECO:0008006" key="8">
    <source>
        <dbReference type="Google" id="ProtNLM"/>
    </source>
</evidence>
<dbReference type="RefSeq" id="XP_007749737.1">
    <property type="nucleotide sequence ID" value="XM_007751547.1"/>
</dbReference>
<evidence type="ECO:0000313" key="7">
    <source>
        <dbReference type="Proteomes" id="UP000019471"/>
    </source>
</evidence>
<gene>
    <name evidence="6" type="ORF">A1O5_10974</name>
</gene>
<name>W9WD03_9EURO</name>
<dbReference type="EMBL" id="AMGX01000022">
    <property type="protein sequence ID" value="EXJ65997.1"/>
    <property type="molecule type" value="Genomic_DNA"/>
</dbReference>
<dbReference type="Gene3D" id="1.20.1250.20">
    <property type="entry name" value="MFS general substrate transporter like domains"/>
    <property type="match status" value="1"/>
</dbReference>
<dbReference type="eggNOG" id="KOG0255">
    <property type="taxonomic scope" value="Eukaryota"/>
</dbReference>
<feature type="transmembrane region" description="Helical" evidence="5">
    <location>
        <begin position="275"/>
        <end position="297"/>
    </location>
</feature>
<feature type="transmembrane region" description="Helical" evidence="5">
    <location>
        <begin position="180"/>
        <end position="199"/>
    </location>
</feature>
<feature type="transmembrane region" description="Helical" evidence="5">
    <location>
        <begin position="243"/>
        <end position="269"/>
    </location>
</feature>
<comment type="caution">
    <text evidence="6">The sequence shown here is derived from an EMBL/GenBank/DDBJ whole genome shotgun (WGS) entry which is preliminary data.</text>
</comment>
<evidence type="ECO:0000256" key="4">
    <source>
        <dbReference type="ARBA" id="ARBA00023136"/>
    </source>
</evidence>